<comment type="caution">
    <text evidence="1">The sequence shown here is derived from an EMBL/GenBank/DDBJ whole genome shotgun (WGS) entry which is preliminary data.</text>
</comment>
<evidence type="ECO:0000313" key="2">
    <source>
        <dbReference type="Proteomes" id="UP000192578"/>
    </source>
</evidence>
<dbReference type="Proteomes" id="UP000192578">
    <property type="component" value="Unassembled WGS sequence"/>
</dbReference>
<proteinExistence type="predicted"/>
<dbReference type="EMBL" id="MTYJ01000112">
    <property type="protein sequence ID" value="OQV14037.1"/>
    <property type="molecule type" value="Genomic_DNA"/>
</dbReference>
<gene>
    <name evidence="1" type="ORF">BV898_11808</name>
</gene>
<sequence>MNMVWILDSFDFDTVNVPRIFGHGMIEQDWIQSTYIPSILEGIIADCKNPQILNDIAQKIYVRYGFSHLTQHDDLRKQIVRLTTDVFYAVPAMKESSMYAKKSTTGLGNQLYVVSSEENFEPGSLLPSPEVMHLFGHVKGDSASQNRSSEQVTRELRRLVGHVVRHGNAFGGQFKSPEARQSVYCWESSRVAHRLCERPTGRTDHFLE</sequence>
<keyword evidence="2" id="KW-1185">Reference proteome</keyword>
<accession>A0A1W0WFS8</accession>
<evidence type="ECO:0000313" key="1">
    <source>
        <dbReference type="EMBL" id="OQV14037.1"/>
    </source>
</evidence>
<organism evidence="1 2">
    <name type="scientific">Hypsibius exemplaris</name>
    <name type="common">Freshwater tardigrade</name>
    <dbReference type="NCBI Taxonomy" id="2072580"/>
    <lineage>
        <taxon>Eukaryota</taxon>
        <taxon>Metazoa</taxon>
        <taxon>Ecdysozoa</taxon>
        <taxon>Tardigrada</taxon>
        <taxon>Eutardigrada</taxon>
        <taxon>Parachela</taxon>
        <taxon>Hypsibioidea</taxon>
        <taxon>Hypsibiidae</taxon>
        <taxon>Hypsibius</taxon>
    </lineage>
</organism>
<reference evidence="2" key="1">
    <citation type="submission" date="2017-01" db="EMBL/GenBank/DDBJ databases">
        <title>Comparative genomics of anhydrobiosis in the tardigrade Hypsibius dujardini.</title>
        <authorList>
            <person name="Yoshida Y."/>
            <person name="Koutsovoulos G."/>
            <person name="Laetsch D."/>
            <person name="Stevens L."/>
            <person name="Kumar S."/>
            <person name="Horikawa D."/>
            <person name="Ishino K."/>
            <person name="Komine S."/>
            <person name="Tomita M."/>
            <person name="Blaxter M."/>
            <person name="Arakawa K."/>
        </authorList>
    </citation>
    <scope>NUCLEOTIDE SEQUENCE [LARGE SCALE GENOMIC DNA]</scope>
    <source>
        <strain evidence="2">Z151</strain>
    </source>
</reference>
<protein>
    <submittedName>
        <fullName evidence="1">Uncharacterized protein</fullName>
    </submittedName>
</protein>
<dbReference type="AlphaFoldDB" id="A0A1W0WFS8"/>
<name>A0A1W0WFS8_HYPEX</name>